<gene>
    <name evidence="2" type="ORF">SAMN04487946_101563</name>
</gene>
<dbReference type="SUPFAM" id="SSF53098">
    <property type="entry name" value="Ribonuclease H-like"/>
    <property type="match status" value="1"/>
</dbReference>
<dbReference type="STRING" id="660517.SAMN04487946_101563"/>
<name>A0A1H3DGN3_9EURY</name>
<dbReference type="AlphaFoldDB" id="A0A1H3DGN3"/>
<evidence type="ECO:0000313" key="2">
    <source>
        <dbReference type="EMBL" id="SDX65517.1"/>
    </source>
</evidence>
<dbReference type="InterPro" id="IPR012337">
    <property type="entry name" value="RNaseH-like_sf"/>
</dbReference>
<dbReference type="RefSeq" id="WP_089764886.1">
    <property type="nucleotide sequence ID" value="NZ_FNPB01000001.1"/>
</dbReference>
<proteinExistence type="predicted"/>
<dbReference type="Gene3D" id="3.40.50.2300">
    <property type="match status" value="1"/>
</dbReference>
<dbReference type="InterPro" id="IPR036397">
    <property type="entry name" value="RNaseH_sf"/>
</dbReference>
<evidence type="ECO:0000259" key="1">
    <source>
        <dbReference type="SMART" id="SM00950"/>
    </source>
</evidence>
<organism evidence="2 3">
    <name type="scientific">Halobellus clavatus</name>
    <dbReference type="NCBI Taxonomy" id="660517"/>
    <lineage>
        <taxon>Archaea</taxon>
        <taxon>Methanobacteriati</taxon>
        <taxon>Methanobacteriota</taxon>
        <taxon>Stenosarchaea group</taxon>
        <taxon>Halobacteria</taxon>
        <taxon>Halobacteriales</taxon>
        <taxon>Haloferacaceae</taxon>
        <taxon>Halobellus</taxon>
    </lineage>
</organism>
<accession>A0A1H3DGN3</accession>
<reference evidence="3" key="1">
    <citation type="submission" date="2016-10" db="EMBL/GenBank/DDBJ databases">
        <authorList>
            <person name="Varghese N."/>
            <person name="Submissions S."/>
        </authorList>
    </citation>
    <scope>NUCLEOTIDE SEQUENCE [LARGE SCALE GENOMIC DNA]</scope>
    <source>
        <strain evidence="3">CGMCC 1.10118</strain>
    </source>
</reference>
<protein>
    <recommendedName>
        <fullName evidence="1">Piwi domain-containing protein</fullName>
    </recommendedName>
</protein>
<dbReference type="Gene3D" id="3.30.420.10">
    <property type="entry name" value="Ribonuclease H-like superfamily/Ribonuclease H"/>
    <property type="match status" value="1"/>
</dbReference>
<dbReference type="InterPro" id="IPR003165">
    <property type="entry name" value="Piwi"/>
</dbReference>
<dbReference type="Proteomes" id="UP000199170">
    <property type="component" value="Unassembled WGS sequence"/>
</dbReference>
<sequence>MMLTNIFQMRNAPEDPSMRRVKLSGLPVDEKRDRISFIQAIISNLNKMGVDASLAPQDSEGDITLLSPDGKELDLVRATYDSFNPEFLASKKATQYEVKEAWQNRVRTHLSENGFQKVGRKYVRVEDILDPSSDFKEAYEIQAEIIDGEPAISIDPCTRIMESLSGEDIQRAGNPDERVDVQVLPKWKNGELVGRAGFKAGDKSFEYHGESLSTPKYWKKKYDIEFVDDDEEMLDIYIPDYDMELPYPASVVFGSFSRGRSLPDDLKKDPKQRVSEAATAIDQYFDSMQFTGSEADLSKLTTAKELGYDTPSFGSSYDFDVRLGDDRKTGVNDIHKSLKRNGPYAGPVNGEYVVITPEDGREIRDGFDELASIYNQLNLGSISRCSEVGNDGIIEVGSQNSNTYANRITEVRDQLDAIDSDLIAFVVLPGHNQDVYFQARGKLFERLFGNNPVPAQAIQYKNVVKLANDNGYFIGVNTASQVYVKLGKVGSAVWILDEPADAHVPGVEPGSTCYAYHDVSRRPDKKSAATAYSATTDSYGRYIATGAQPTGGEKLTDEVFHSILNELLRKVSAFHRRQETSGEKDFHFKRLVFAKDGKIGWQEQKMMKKVIREGVPSEGKRPISEILDESGLLPDDMIIDVVSVNKSPNKRVVTRDGNGFDNVAGGNAMIYGDESGLLVSHKPERGTAKPLEITANDHVSLNRDDVPEPTAESLLKEYYNLSYLNWSSIFSQGKYALPQILTQNLGENLSAGIDVPENMAMI</sequence>
<dbReference type="SMART" id="SM00950">
    <property type="entry name" value="Piwi"/>
    <property type="match status" value="1"/>
</dbReference>
<dbReference type="GO" id="GO:0003676">
    <property type="term" value="F:nucleic acid binding"/>
    <property type="evidence" value="ECO:0007669"/>
    <property type="project" value="InterPro"/>
</dbReference>
<feature type="domain" description="Piwi" evidence="1">
    <location>
        <begin position="423"/>
        <end position="754"/>
    </location>
</feature>
<dbReference type="EMBL" id="FNPB01000001">
    <property type="protein sequence ID" value="SDX65517.1"/>
    <property type="molecule type" value="Genomic_DNA"/>
</dbReference>
<dbReference type="OrthoDB" id="375428at2157"/>
<evidence type="ECO:0000313" key="3">
    <source>
        <dbReference type="Proteomes" id="UP000199170"/>
    </source>
</evidence>
<keyword evidence="3" id="KW-1185">Reference proteome</keyword>